<dbReference type="AlphaFoldDB" id="A0A849SWZ1"/>
<protein>
    <submittedName>
        <fullName evidence="3">Glycosyltransferase family 4 protein</fullName>
    </submittedName>
</protein>
<dbReference type="PANTHER" id="PTHR12526">
    <property type="entry name" value="GLYCOSYLTRANSFERASE"/>
    <property type="match status" value="1"/>
</dbReference>
<reference evidence="3 4" key="1">
    <citation type="submission" date="2020-04" db="EMBL/GenBank/DDBJ databases">
        <title>Metagenomic profiling of ammonia- and methane-oxidizing microorganisms in a Dutch drinking water treatment plant.</title>
        <authorList>
            <person name="Poghosyan L."/>
            <person name="Leucker S."/>
        </authorList>
    </citation>
    <scope>NUCLEOTIDE SEQUENCE [LARGE SCALE GENOMIC DNA]</scope>
    <source>
        <strain evidence="3">S-RSF-IL-03</strain>
    </source>
</reference>
<gene>
    <name evidence="3" type="ORF">HOP12_05745</name>
</gene>
<sequence length="382" mass="40752">MRLALLCLDDSIPFGGTRNGSIRLRSEAEAWLRAGHHVTAIVSNPGPPQPVDDLRVLGLEVRRLLPAADTEDIEGLLVSSRVTHVCERLSPRSGHGALAASRLGLTHFYEVHSQIKSDSRPTNGKSDADLARVLLRAAFECSHGAIAVSHELAVWTRSVAPTGYPVAVVPGGVPRRFFDAPDPKLYRSLIPAWLRGGASLRVGFVGSLSPSHDLSALVHAAALVSRRRPVQVVIVGDGPQRNQLLIAADRRGVPVHLVGDVPHSHVHVHLAAMDVMVAPFASRELDRVPLALGEAMAAARPVVASAVRPVLELLDHEQTGLLVEPGDVHGLAASVERLAADATLAARLGVAARLRVRNRTWDQAAAEMVEALLSWPALPAPI</sequence>
<organism evidence="3 4">
    <name type="scientific">Eiseniibacteriota bacterium</name>
    <dbReference type="NCBI Taxonomy" id="2212470"/>
    <lineage>
        <taxon>Bacteria</taxon>
        <taxon>Candidatus Eiseniibacteriota</taxon>
    </lineage>
</organism>
<dbReference type="Pfam" id="PF13692">
    <property type="entry name" value="Glyco_trans_1_4"/>
    <property type="match status" value="1"/>
</dbReference>
<proteinExistence type="predicted"/>
<evidence type="ECO:0000313" key="4">
    <source>
        <dbReference type="Proteomes" id="UP000580839"/>
    </source>
</evidence>
<dbReference type="EMBL" id="JABFRW010000062">
    <property type="protein sequence ID" value="NOT33659.1"/>
    <property type="molecule type" value="Genomic_DNA"/>
</dbReference>
<dbReference type="Proteomes" id="UP000580839">
    <property type="component" value="Unassembled WGS sequence"/>
</dbReference>
<accession>A0A849SWZ1</accession>
<dbReference type="CDD" id="cd03801">
    <property type="entry name" value="GT4_PimA-like"/>
    <property type="match status" value="1"/>
</dbReference>
<keyword evidence="1" id="KW-0328">Glycosyltransferase</keyword>
<evidence type="ECO:0000313" key="3">
    <source>
        <dbReference type="EMBL" id="NOT33659.1"/>
    </source>
</evidence>
<dbReference type="Gene3D" id="3.40.50.2000">
    <property type="entry name" value="Glycogen Phosphorylase B"/>
    <property type="match status" value="2"/>
</dbReference>
<keyword evidence="2 3" id="KW-0808">Transferase</keyword>
<dbReference type="GO" id="GO:0016757">
    <property type="term" value="F:glycosyltransferase activity"/>
    <property type="evidence" value="ECO:0007669"/>
    <property type="project" value="UniProtKB-KW"/>
</dbReference>
<dbReference type="PANTHER" id="PTHR12526:SF510">
    <property type="entry name" value="D-INOSITOL 3-PHOSPHATE GLYCOSYLTRANSFERASE"/>
    <property type="match status" value="1"/>
</dbReference>
<name>A0A849SWZ1_UNCEI</name>
<dbReference type="SUPFAM" id="SSF53756">
    <property type="entry name" value="UDP-Glycosyltransferase/glycogen phosphorylase"/>
    <property type="match status" value="1"/>
</dbReference>
<comment type="caution">
    <text evidence="3">The sequence shown here is derived from an EMBL/GenBank/DDBJ whole genome shotgun (WGS) entry which is preliminary data.</text>
</comment>
<evidence type="ECO:0000256" key="1">
    <source>
        <dbReference type="ARBA" id="ARBA00022676"/>
    </source>
</evidence>
<evidence type="ECO:0000256" key="2">
    <source>
        <dbReference type="ARBA" id="ARBA00022679"/>
    </source>
</evidence>